<proteinExistence type="predicted"/>
<name>A0A1L7WBH3_9HELO</name>
<dbReference type="EMBL" id="FJOG01000001">
    <property type="protein sequence ID" value="CZR50136.1"/>
    <property type="molecule type" value="Genomic_DNA"/>
</dbReference>
<comment type="subcellular location">
    <subcellularLocation>
        <location evidence="1">Membrane</location>
        <topology evidence="1">Multi-pass membrane protein</topology>
    </subcellularLocation>
</comment>
<dbReference type="InterPro" id="IPR037185">
    <property type="entry name" value="EmrE-like"/>
</dbReference>
<evidence type="ECO:0000256" key="4">
    <source>
        <dbReference type="ARBA" id="ARBA00023136"/>
    </source>
</evidence>
<feature type="transmembrane region" description="Helical" evidence="5">
    <location>
        <begin position="200"/>
        <end position="224"/>
    </location>
</feature>
<sequence>MFTLTSSAFLLTTYIVCETVRANYAYYAFHNYPQISASVVTILAEAVKLMVAATFLFTRRSKESTLYTIFETLRKTETSSTIDTLLQYATPAGLYLLNNLIYYTVLPHTTPSILAVCMLMKLPATAILHHFMIKKQGNIHAWISLLFLCVGLIIFNVPSRSSGAGVVHWATAPITGLVIACISALASISTETMTKLGDFWASQIFLYAFGLLFAIASWPLVALISASTTKASATTSQESDPLPVLLLFVILTAGTGFVVAAVLRVKDNILKIVGTAASLITVAFSQYLFLPELRPTTFTTWKVCGGGIVCLATWTYNFYTRKSWPVTRYLPVANDDEVVSGEEIFPSSNEASAGLEDKVGGEKIEVGFFVPDATKVLASLIVIAFSTMEMGLVGGGE</sequence>
<dbReference type="OrthoDB" id="408493at2759"/>
<feature type="transmembrane region" description="Helical" evidence="5">
    <location>
        <begin position="300"/>
        <end position="319"/>
    </location>
</feature>
<dbReference type="InterPro" id="IPR007271">
    <property type="entry name" value="Nuc_sug_transpt"/>
</dbReference>
<feature type="transmembrane region" description="Helical" evidence="5">
    <location>
        <begin position="85"/>
        <end position="106"/>
    </location>
</feature>
<feature type="transmembrane region" description="Helical" evidence="5">
    <location>
        <begin position="112"/>
        <end position="132"/>
    </location>
</feature>
<evidence type="ECO:0008006" key="8">
    <source>
        <dbReference type="Google" id="ProtNLM"/>
    </source>
</evidence>
<feature type="transmembrane region" description="Helical" evidence="5">
    <location>
        <begin position="169"/>
        <end position="188"/>
    </location>
</feature>
<keyword evidence="7" id="KW-1185">Reference proteome</keyword>
<dbReference type="STRING" id="576137.A0A1L7WBH3"/>
<keyword evidence="2 5" id="KW-0812">Transmembrane</keyword>
<dbReference type="Pfam" id="PF04142">
    <property type="entry name" value="Nuc_sug_transp"/>
    <property type="match status" value="1"/>
</dbReference>
<feature type="transmembrane region" description="Helical" evidence="5">
    <location>
        <begin position="270"/>
        <end position="288"/>
    </location>
</feature>
<feature type="transmembrane region" description="Helical" evidence="5">
    <location>
        <begin position="33"/>
        <end position="57"/>
    </location>
</feature>
<accession>A0A1L7WBH3</accession>
<dbReference type="GO" id="GO:0015165">
    <property type="term" value="F:pyrimidine nucleotide-sugar transmembrane transporter activity"/>
    <property type="evidence" value="ECO:0007669"/>
    <property type="project" value="InterPro"/>
</dbReference>
<protein>
    <recommendedName>
        <fullName evidence="8">UDP-galactose transporter</fullName>
    </recommendedName>
</protein>
<evidence type="ECO:0000256" key="3">
    <source>
        <dbReference type="ARBA" id="ARBA00022989"/>
    </source>
</evidence>
<gene>
    <name evidence="6" type="ORF">PAC_00008</name>
</gene>
<keyword evidence="4 5" id="KW-0472">Membrane</keyword>
<evidence type="ECO:0000256" key="5">
    <source>
        <dbReference type="SAM" id="Phobius"/>
    </source>
</evidence>
<evidence type="ECO:0000256" key="1">
    <source>
        <dbReference type="ARBA" id="ARBA00004141"/>
    </source>
</evidence>
<evidence type="ECO:0000256" key="2">
    <source>
        <dbReference type="ARBA" id="ARBA00022692"/>
    </source>
</evidence>
<dbReference type="PANTHER" id="PTHR10231">
    <property type="entry name" value="NUCLEOTIDE-SUGAR TRANSMEMBRANE TRANSPORTER"/>
    <property type="match status" value="1"/>
</dbReference>
<dbReference type="GO" id="GO:0000139">
    <property type="term" value="C:Golgi membrane"/>
    <property type="evidence" value="ECO:0007669"/>
    <property type="project" value="InterPro"/>
</dbReference>
<organism evidence="6 7">
    <name type="scientific">Phialocephala subalpina</name>
    <dbReference type="NCBI Taxonomy" id="576137"/>
    <lineage>
        <taxon>Eukaryota</taxon>
        <taxon>Fungi</taxon>
        <taxon>Dikarya</taxon>
        <taxon>Ascomycota</taxon>
        <taxon>Pezizomycotina</taxon>
        <taxon>Leotiomycetes</taxon>
        <taxon>Helotiales</taxon>
        <taxon>Mollisiaceae</taxon>
        <taxon>Phialocephala</taxon>
        <taxon>Phialocephala fortinii species complex</taxon>
    </lineage>
</organism>
<feature type="transmembrane region" description="Helical" evidence="5">
    <location>
        <begin position="139"/>
        <end position="157"/>
    </location>
</feature>
<feature type="transmembrane region" description="Helical" evidence="5">
    <location>
        <begin position="244"/>
        <end position="263"/>
    </location>
</feature>
<evidence type="ECO:0000313" key="6">
    <source>
        <dbReference type="EMBL" id="CZR50136.1"/>
    </source>
</evidence>
<dbReference type="AlphaFoldDB" id="A0A1L7WBH3"/>
<reference evidence="6 7" key="1">
    <citation type="submission" date="2016-03" db="EMBL/GenBank/DDBJ databases">
        <authorList>
            <person name="Ploux O."/>
        </authorList>
    </citation>
    <scope>NUCLEOTIDE SEQUENCE [LARGE SCALE GENOMIC DNA]</scope>
    <source>
        <strain evidence="6 7">UAMH 11012</strain>
    </source>
</reference>
<dbReference type="Proteomes" id="UP000184330">
    <property type="component" value="Unassembled WGS sequence"/>
</dbReference>
<evidence type="ECO:0000313" key="7">
    <source>
        <dbReference type="Proteomes" id="UP000184330"/>
    </source>
</evidence>
<keyword evidence="3 5" id="KW-1133">Transmembrane helix</keyword>
<dbReference type="SUPFAM" id="SSF103481">
    <property type="entry name" value="Multidrug resistance efflux transporter EmrE"/>
    <property type="match status" value="1"/>
</dbReference>